<comment type="caution">
    <text evidence="1">The sequence shown here is derived from an EMBL/GenBank/DDBJ whole genome shotgun (WGS) entry which is preliminary data.</text>
</comment>
<dbReference type="AlphaFoldDB" id="X0XXS8"/>
<protein>
    <recommendedName>
        <fullName evidence="2">Erythromycin biosynthesis sensory transduction protein eryC1</fullName>
    </recommendedName>
</protein>
<gene>
    <name evidence="1" type="ORF">S01H1_66258</name>
</gene>
<accession>X0XXS8</accession>
<reference evidence="1" key="1">
    <citation type="journal article" date="2014" name="Front. Microbiol.">
        <title>High frequency of phylogenetically diverse reductive dehalogenase-homologous genes in deep subseafloor sedimentary metagenomes.</title>
        <authorList>
            <person name="Kawai M."/>
            <person name="Futagami T."/>
            <person name="Toyoda A."/>
            <person name="Takaki Y."/>
            <person name="Nishi S."/>
            <person name="Hori S."/>
            <person name="Arai W."/>
            <person name="Tsubouchi T."/>
            <person name="Morono Y."/>
            <person name="Uchiyama I."/>
            <person name="Ito T."/>
            <person name="Fujiyama A."/>
            <person name="Inagaki F."/>
            <person name="Takami H."/>
        </authorList>
    </citation>
    <scope>NUCLEOTIDE SEQUENCE</scope>
    <source>
        <strain evidence="1">Expedition CK06-06</strain>
    </source>
</reference>
<feature type="non-terminal residue" evidence="1">
    <location>
        <position position="75"/>
    </location>
</feature>
<evidence type="ECO:0000313" key="1">
    <source>
        <dbReference type="EMBL" id="GAG29551.1"/>
    </source>
</evidence>
<dbReference type="SUPFAM" id="SSF53383">
    <property type="entry name" value="PLP-dependent transferases"/>
    <property type="match status" value="1"/>
</dbReference>
<proteinExistence type="predicted"/>
<dbReference type="InterPro" id="IPR000653">
    <property type="entry name" value="DegT/StrS_aminotransferase"/>
</dbReference>
<dbReference type="InterPro" id="IPR015421">
    <property type="entry name" value="PyrdxlP-dep_Trfase_major"/>
</dbReference>
<dbReference type="Pfam" id="PF01041">
    <property type="entry name" value="DegT_DnrJ_EryC1"/>
    <property type="match status" value="1"/>
</dbReference>
<dbReference type="Gene3D" id="3.40.640.10">
    <property type="entry name" value="Type I PLP-dependent aspartate aminotransferase-like (Major domain)"/>
    <property type="match status" value="1"/>
</dbReference>
<name>X0XXS8_9ZZZZ</name>
<organism evidence="1">
    <name type="scientific">marine sediment metagenome</name>
    <dbReference type="NCBI Taxonomy" id="412755"/>
    <lineage>
        <taxon>unclassified sequences</taxon>
        <taxon>metagenomes</taxon>
        <taxon>ecological metagenomes</taxon>
    </lineage>
</organism>
<dbReference type="EMBL" id="BARS01043799">
    <property type="protein sequence ID" value="GAG29551.1"/>
    <property type="molecule type" value="Genomic_DNA"/>
</dbReference>
<sequence>MDIPFLDLKAQYKSIQKEIDQKILEVISSQKFILGTEVENFEKEIAAYSGAKYAVGVSSGSDALISSLMALEIKQ</sequence>
<evidence type="ECO:0008006" key="2">
    <source>
        <dbReference type="Google" id="ProtNLM"/>
    </source>
</evidence>
<dbReference type="InterPro" id="IPR015424">
    <property type="entry name" value="PyrdxlP-dep_Trfase"/>
</dbReference>